<dbReference type="EMBL" id="CAJNYV010001103">
    <property type="protein sequence ID" value="CAF3404430.1"/>
    <property type="molecule type" value="Genomic_DNA"/>
</dbReference>
<reference evidence="2" key="1">
    <citation type="submission" date="2021-02" db="EMBL/GenBank/DDBJ databases">
        <authorList>
            <person name="Nowell W R."/>
        </authorList>
    </citation>
    <scope>NUCLEOTIDE SEQUENCE</scope>
</reference>
<dbReference type="SUPFAM" id="SSF57184">
    <property type="entry name" value="Growth factor receptor domain"/>
    <property type="match status" value="1"/>
</dbReference>
<gene>
    <name evidence="2" type="ORF">KIK155_LOCUS8427</name>
    <name evidence="3" type="ORF">TOA249_LOCUS14982</name>
</gene>
<sequence>MRRHRVDGESFILIDLFSYYASAKPKPNRKDESELTGLHGTYHPNEAAVSVGACLSCSTGTYNPNTGKGNCTRCPHGTYCDTTGTTSYKECPPETYQPSEGAISAQTCLKCPAGTSHPLSAGYECYRCPESYTCNDPDVAPTAISNGTSSTSAACSSATFPTIDLSTSDSAASFLATVISSNTTLSMIAVFNMTIAATGTLSVEVSQTLIAMLVWSIILSIYH</sequence>
<dbReference type="Gene3D" id="2.10.50.10">
    <property type="entry name" value="Tumor Necrosis Factor Receptor, subunit A, domain 2"/>
    <property type="match status" value="1"/>
</dbReference>
<dbReference type="Proteomes" id="UP000663838">
    <property type="component" value="Unassembled WGS sequence"/>
</dbReference>
<dbReference type="AlphaFoldDB" id="A0A818ADJ2"/>
<proteinExistence type="predicted"/>
<dbReference type="SMART" id="SM01411">
    <property type="entry name" value="Ephrin_rec_like"/>
    <property type="match status" value="1"/>
</dbReference>
<dbReference type="InterPro" id="IPR009030">
    <property type="entry name" value="Growth_fac_rcpt_cys_sf"/>
</dbReference>
<evidence type="ECO:0000313" key="3">
    <source>
        <dbReference type="EMBL" id="CAF4666113.1"/>
    </source>
</evidence>
<name>A0A818ADJ2_9BILA</name>
<dbReference type="Proteomes" id="UP000663865">
    <property type="component" value="Unassembled WGS sequence"/>
</dbReference>
<comment type="caution">
    <text evidence="2">The sequence shown here is derived from an EMBL/GenBank/DDBJ whole genome shotgun (WGS) entry which is preliminary data.</text>
</comment>
<dbReference type="Pfam" id="PF07699">
    <property type="entry name" value="Ephrin_rec_like"/>
    <property type="match status" value="1"/>
</dbReference>
<feature type="domain" description="Tyrosine-protein kinase ephrin type A/B receptor-like" evidence="1">
    <location>
        <begin position="52"/>
        <end position="91"/>
    </location>
</feature>
<accession>A0A818ADJ2</accession>
<evidence type="ECO:0000313" key="2">
    <source>
        <dbReference type="EMBL" id="CAF3404430.1"/>
    </source>
</evidence>
<dbReference type="InterPro" id="IPR011641">
    <property type="entry name" value="Tyr-kin_ephrin_A/B_rcpt-like"/>
</dbReference>
<evidence type="ECO:0000313" key="4">
    <source>
        <dbReference type="Proteomes" id="UP000663865"/>
    </source>
</evidence>
<dbReference type="PANTHER" id="PTHR46967:SF2">
    <property type="entry name" value="SUSHI, VON WILLEBRAND FACTOR TYPE A, EGF AND PENTRAXIN DOMAIN-CONTAINING PROTEIN 1-LIKE"/>
    <property type="match status" value="1"/>
</dbReference>
<dbReference type="PANTHER" id="PTHR46967">
    <property type="entry name" value="INSULIN-LIKE GROWTH FACTOR BINDING PROTEIN,N-TERMINAL"/>
    <property type="match status" value="1"/>
</dbReference>
<evidence type="ECO:0000259" key="1">
    <source>
        <dbReference type="Pfam" id="PF07699"/>
    </source>
</evidence>
<organism evidence="2 4">
    <name type="scientific">Rotaria socialis</name>
    <dbReference type="NCBI Taxonomy" id="392032"/>
    <lineage>
        <taxon>Eukaryota</taxon>
        <taxon>Metazoa</taxon>
        <taxon>Spiralia</taxon>
        <taxon>Gnathifera</taxon>
        <taxon>Rotifera</taxon>
        <taxon>Eurotatoria</taxon>
        <taxon>Bdelloidea</taxon>
        <taxon>Philodinida</taxon>
        <taxon>Philodinidae</taxon>
        <taxon>Rotaria</taxon>
    </lineage>
</organism>
<protein>
    <recommendedName>
        <fullName evidence="1">Tyrosine-protein kinase ephrin type A/B receptor-like domain-containing protein</fullName>
    </recommendedName>
</protein>
<dbReference type="EMBL" id="CAJOBS010000955">
    <property type="protein sequence ID" value="CAF4666113.1"/>
    <property type="molecule type" value="Genomic_DNA"/>
</dbReference>